<proteinExistence type="predicted"/>
<reference evidence="2" key="1">
    <citation type="journal article" date="2022" name="Mol. Ecol. Resour.">
        <title>The genomes of chicory, endive, great burdock and yacon provide insights into Asteraceae palaeo-polyploidization history and plant inulin production.</title>
        <authorList>
            <person name="Fan W."/>
            <person name="Wang S."/>
            <person name="Wang H."/>
            <person name="Wang A."/>
            <person name="Jiang F."/>
            <person name="Liu H."/>
            <person name="Zhao H."/>
            <person name="Xu D."/>
            <person name="Zhang Y."/>
        </authorList>
    </citation>
    <scope>NUCLEOTIDE SEQUENCE [LARGE SCALE GENOMIC DNA]</scope>
    <source>
        <strain evidence="2">cv. Niubang</strain>
    </source>
</reference>
<evidence type="ECO:0000313" key="2">
    <source>
        <dbReference type="Proteomes" id="UP001055879"/>
    </source>
</evidence>
<gene>
    <name evidence="1" type="ORF">L6452_08766</name>
</gene>
<comment type="caution">
    <text evidence="1">The sequence shown here is derived from an EMBL/GenBank/DDBJ whole genome shotgun (WGS) entry which is preliminary data.</text>
</comment>
<accession>A0ACB9DIN1</accession>
<evidence type="ECO:0000313" key="1">
    <source>
        <dbReference type="EMBL" id="KAI3746338.1"/>
    </source>
</evidence>
<keyword evidence="2" id="KW-1185">Reference proteome</keyword>
<reference evidence="1 2" key="2">
    <citation type="journal article" date="2022" name="Mol. Ecol. Resour.">
        <title>The genomes of chicory, endive, great burdock and yacon provide insights into Asteraceae paleo-polyploidization history and plant inulin production.</title>
        <authorList>
            <person name="Fan W."/>
            <person name="Wang S."/>
            <person name="Wang H."/>
            <person name="Wang A."/>
            <person name="Jiang F."/>
            <person name="Liu H."/>
            <person name="Zhao H."/>
            <person name="Xu D."/>
            <person name="Zhang Y."/>
        </authorList>
    </citation>
    <scope>NUCLEOTIDE SEQUENCE [LARGE SCALE GENOMIC DNA]</scope>
    <source>
        <strain evidence="2">cv. Niubang</strain>
    </source>
</reference>
<name>A0ACB9DIN1_ARCLA</name>
<protein>
    <submittedName>
        <fullName evidence="1">Uncharacterized protein</fullName>
    </submittedName>
</protein>
<sequence>MARPSLHRLCHRGEAVVSPISQHKYGHGTRAAIKSCTWPPFHCLAVHTTLKLWLFCLPSRQHRSTTRCHCSLATTSVPLWLYHVAMLLSHFAADATSSHDSVTPVVGLIVPRPRLLSLLTVVSPWMVVAACLASSSTPFVTVVIPMS</sequence>
<organism evidence="1 2">
    <name type="scientific">Arctium lappa</name>
    <name type="common">Greater burdock</name>
    <name type="synonym">Lappa major</name>
    <dbReference type="NCBI Taxonomy" id="4217"/>
    <lineage>
        <taxon>Eukaryota</taxon>
        <taxon>Viridiplantae</taxon>
        <taxon>Streptophyta</taxon>
        <taxon>Embryophyta</taxon>
        <taxon>Tracheophyta</taxon>
        <taxon>Spermatophyta</taxon>
        <taxon>Magnoliopsida</taxon>
        <taxon>eudicotyledons</taxon>
        <taxon>Gunneridae</taxon>
        <taxon>Pentapetalae</taxon>
        <taxon>asterids</taxon>
        <taxon>campanulids</taxon>
        <taxon>Asterales</taxon>
        <taxon>Asteraceae</taxon>
        <taxon>Carduoideae</taxon>
        <taxon>Cardueae</taxon>
        <taxon>Arctiinae</taxon>
        <taxon>Arctium</taxon>
    </lineage>
</organism>
<dbReference type="EMBL" id="CM042049">
    <property type="protein sequence ID" value="KAI3746338.1"/>
    <property type="molecule type" value="Genomic_DNA"/>
</dbReference>
<dbReference type="Proteomes" id="UP001055879">
    <property type="component" value="Linkage Group LG03"/>
</dbReference>